<accession>B4R9V5</accession>
<dbReference type="Gene3D" id="1.20.1600.10">
    <property type="entry name" value="Outer membrane efflux proteins (OEP)"/>
    <property type="match status" value="1"/>
</dbReference>
<sequence length="409" mass="43349">MRCLFPLPLILLALGGPAHAGPLTFEQALARARSTAPPIRSATLRTEAARSAAGAAGRLPDPQLKLGVENYPVSGPMAGRFGADEMTMATIGLMQEIPNQARRRAEVAGARADAAEAEAQAGVSDREVRVGAALAWLDLHYAERRLAALDEVLRQLQPLWDAAPSALASGASRPAMALTPVRLRAGLEDRRGELAAAAARARAELTRWTGDPAPVVSGPPPDAAPDPVRLRTALDAHPALQVFGAAGAKARAEVELARAAKRPDWAVEVGYGRRDPMFGDMVSAAVTVRLPLFPTRRQDPLIAARRAEAARVGVGREAARRQLAAELEGDLAEHEMRQAQWARARDVVQPAAQQQADLETASYAAGRAGLTDVLQAFTELAEVRLTVIEREAAAVRAAVQINLGYGEAP</sequence>
<feature type="chain" id="PRO_5002825209" evidence="2">
    <location>
        <begin position="21"/>
        <end position="409"/>
    </location>
</feature>
<dbReference type="GO" id="GO:0015562">
    <property type="term" value="F:efflux transmembrane transporter activity"/>
    <property type="evidence" value="ECO:0007669"/>
    <property type="project" value="InterPro"/>
</dbReference>
<dbReference type="InterPro" id="IPR003423">
    <property type="entry name" value="OMP_efflux"/>
</dbReference>
<dbReference type="eggNOG" id="COG1538">
    <property type="taxonomic scope" value="Bacteria"/>
</dbReference>
<gene>
    <name evidence="3" type="ordered locus">PHZ_c1456</name>
</gene>
<dbReference type="EMBL" id="CP000747">
    <property type="protein sequence ID" value="ACG77869.1"/>
    <property type="molecule type" value="Genomic_DNA"/>
</dbReference>
<dbReference type="AlphaFoldDB" id="B4R9V5"/>
<keyword evidence="4" id="KW-1185">Reference proteome</keyword>
<proteinExistence type="inferred from homology"/>
<protein>
    <submittedName>
        <fullName evidence="3">Outer membrane efflux protein</fullName>
    </submittedName>
</protein>
<evidence type="ECO:0000313" key="3">
    <source>
        <dbReference type="EMBL" id="ACG77869.1"/>
    </source>
</evidence>
<dbReference type="Proteomes" id="UP000001868">
    <property type="component" value="Chromosome"/>
</dbReference>
<comment type="similarity">
    <text evidence="1">Belongs to the outer membrane factor (OMF) (TC 1.B.17) family.</text>
</comment>
<evidence type="ECO:0000256" key="1">
    <source>
        <dbReference type="ARBA" id="ARBA00007613"/>
    </source>
</evidence>
<feature type="signal peptide" evidence="2">
    <location>
        <begin position="1"/>
        <end position="20"/>
    </location>
</feature>
<evidence type="ECO:0000313" key="4">
    <source>
        <dbReference type="Proteomes" id="UP000001868"/>
    </source>
</evidence>
<dbReference type="KEGG" id="pzu:PHZ_c1456"/>
<dbReference type="PANTHER" id="PTHR30203">
    <property type="entry name" value="OUTER MEMBRANE CATION EFFLUX PROTEIN"/>
    <property type="match status" value="1"/>
</dbReference>
<dbReference type="Pfam" id="PF02321">
    <property type="entry name" value="OEP"/>
    <property type="match status" value="1"/>
</dbReference>
<dbReference type="HOGENOM" id="CLU_012817_15_1_5"/>
<dbReference type="SUPFAM" id="SSF56954">
    <property type="entry name" value="Outer membrane efflux proteins (OEP)"/>
    <property type="match status" value="1"/>
</dbReference>
<evidence type="ECO:0000256" key="2">
    <source>
        <dbReference type="SAM" id="SignalP"/>
    </source>
</evidence>
<keyword evidence="2" id="KW-0732">Signal</keyword>
<dbReference type="STRING" id="450851.PHZ_c1456"/>
<dbReference type="InterPro" id="IPR010131">
    <property type="entry name" value="MdtP/NodT-like"/>
</dbReference>
<name>B4R9V5_PHEZH</name>
<dbReference type="RefSeq" id="WP_012522013.1">
    <property type="nucleotide sequence ID" value="NC_011144.1"/>
</dbReference>
<dbReference type="PANTHER" id="PTHR30203:SF24">
    <property type="entry name" value="BLR4935 PROTEIN"/>
    <property type="match status" value="1"/>
</dbReference>
<organism evidence="3 4">
    <name type="scientific">Phenylobacterium zucineum (strain HLK1)</name>
    <dbReference type="NCBI Taxonomy" id="450851"/>
    <lineage>
        <taxon>Bacteria</taxon>
        <taxon>Pseudomonadati</taxon>
        <taxon>Pseudomonadota</taxon>
        <taxon>Alphaproteobacteria</taxon>
        <taxon>Caulobacterales</taxon>
        <taxon>Caulobacteraceae</taxon>
        <taxon>Phenylobacterium</taxon>
    </lineage>
</organism>
<reference evidence="3 4" key="1">
    <citation type="journal article" date="2008" name="BMC Genomics">
        <title>Complete genome of Phenylobacterium zucineum - a novel facultative intracellular bacterium isolated from human erythroleukemia cell line K562.</title>
        <authorList>
            <person name="Luo Y."/>
            <person name="Xu X."/>
            <person name="Ding Z."/>
            <person name="Liu Z."/>
            <person name="Zhang B."/>
            <person name="Yan Z."/>
            <person name="Sun J."/>
            <person name="Hu S."/>
            <person name="Hu X."/>
        </authorList>
    </citation>
    <scope>NUCLEOTIDE SEQUENCE [LARGE SCALE GENOMIC DNA]</scope>
    <source>
        <strain evidence="3 4">HLK1</strain>
    </source>
</reference>
<dbReference type="OrthoDB" id="7616531at2"/>